<dbReference type="InterPro" id="IPR035326">
    <property type="entry name" value="Beta_sandwich_Seath"/>
</dbReference>
<evidence type="ECO:0000256" key="1">
    <source>
        <dbReference type="ARBA" id="ARBA00008005"/>
    </source>
</evidence>
<organism evidence="6 7">
    <name type="scientific">Allisonella histaminiformans</name>
    <dbReference type="NCBI Taxonomy" id="209880"/>
    <lineage>
        <taxon>Bacteria</taxon>
        <taxon>Bacillati</taxon>
        <taxon>Bacillota</taxon>
        <taxon>Negativicutes</taxon>
        <taxon>Veillonellales</taxon>
        <taxon>Veillonellaceae</taxon>
        <taxon>Allisonella</taxon>
    </lineage>
</organism>
<evidence type="ECO:0000313" key="6">
    <source>
        <dbReference type="EMBL" id="SDA45694.1"/>
    </source>
</evidence>
<dbReference type="RefSeq" id="WP_091363843.1">
    <property type="nucleotide sequence ID" value="NZ_FMXA01000007.1"/>
</dbReference>
<feature type="domain" description="Tail sheath protein C-terminal" evidence="4">
    <location>
        <begin position="351"/>
        <end position="450"/>
    </location>
</feature>
<dbReference type="Gene3D" id="3.30.1370.220">
    <property type="match status" value="1"/>
</dbReference>
<dbReference type="Pfam" id="PF22671">
    <property type="entry name" value="Gp18_domIII_N"/>
    <property type="match status" value="1"/>
</dbReference>
<protein>
    <submittedName>
        <fullName evidence="6">Phage tail sheath protein</fullName>
    </submittedName>
</protein>
<dbReference type="Gene3D" id="3.40.50.11790">
    <property type="match status" value="1"/>
</dbReference>
<feature type="domain" description="Tail sheath protein Gp18-like" evidence="5">
    <location>
        <begin position="35"/>
        <end position="95"/>
    </location>
</feature>
<dbReference type="Gene3D" id="3.30.1490.360">
    <property type="match status" value="1"/>
</dbReference>
<keyword evidence="7" id="KW-1185">Reference proteome</keyword>
<dbReference type="AlphaFoldDB" id="A0A1G5VIV8"/>
<evidence type="ECO:0000259" key="5">
    <source>
        <dbReference type="Pfam" id="PF22671"/>
    </source>
</evidence>
<dbReference type="InterPro" id="IPR054564">
    <property type="entry name" value="Gp18_domIII_N"/>
</dbReference>
<dbReference type="InterPro" id="IPR020287">
    <property type="entry name" value="Tail_sheath_C"/>
</dbReference>
<dbReference type="Gene3D" id="2.60.40.4290">
    <property type="match status" value="1"/>
</dbReference>
<evidence type="ECO:0000259" key="4">
    <source>
        <dbReference type="Pfam" id="PF17482"/>
    </source>
</evidence>
<dbReference type="EMBL" id="FMXA01000007">
    <property type="protein sequence ID" value="SDA45694.1"/>
    <property type="molecule type" value="Genomic_DNA"/>
</dbReference>
<evidence type="ECO:0000259" key="3">
    <source>
        <dbReference type="Pfam" id="PF17481"/>
    </source>
</evidence>
<comment type="similarity">
    <text evidence="1">Belongs to the myoviridae tail sheath protein family.</text>
</comment>
<name>A0A1G5VIV8_9FIRM</name>
<feature type="domain" description="Tail sheath protein subtilisin-like" evidence="2">
    <location>
        <begin position="192"/>
        <end position="324"/>
    </location>
</feature>
<evidence type="ECO:0000259" key="2">
    <source>
        <dbReference type="Pfam" id="PF04984"/>
    </source>
</evidence>
<dbReference type="Proteomes" id="UP000199689">
    <property type="component" value="Unassembled WGS sequence"/>
</dbReference>
<dbReference type="OrthoDB" id="89060at2"/>
<sequence>MALGGGTWQFQNKILPGTYINFVSKYRAEAAIADRGYATMAMEMDWGPENTVFAVTNEDFQNDSMKLFGYDYASDKLKPLRDLFEHARLVYFYRLSNNAVKASNTMGTAKYPGVRGNDITTEVVANVDDETKFDVNTYITVDGVTTVVDKQKLLSKWNEVEDNDYVAWATHDDTALKAAAGVPMTGGSNGSEITSMQYQNYLDVISPYYFNTIGYAGTDNVIRNLFINFTKRMRDETGSKFQCVVYDAEQADHEGIISIANKVMDKGESPASLVWWVVGAEASCAINASLTNANYDGEYTVDTKYSQLDLQRAIQTGRFIFHNVQETLSGELVGATKVLTDINTFTSFTKSKNSDFSHNQVIRVLDQLAIDTANLFNKTYLGKEQNDDEGRKALWGDMVYLRKEYQRVRAIQNYKAEDTEIPTQGTEKTAVLCSEEIQPTCCMEKLYINTIVA</sequence>
<dbReference type="Pfam" id="PF17481">
    <property type="entry name" value="Phage_sheath_domII"/>
    <property type="match status" value="1"/>
</dbReference>
<dbReference type="Pfam" id="PF17482">
    <property type="entry name" value="Phage_sheath_1C"/>
    <property type="match status" value="1"/>
</dbReference>
<dbReference type="Pfam" id="PF04984">
    <property type="entry name" value="Phage_sheath_1"/>
    <property type="match status" value="1"/>
</dbReference>
<gene>
    <name evidence="6" type="ORF">SAMN02910343_00668</name>
</gene>
<proteinExistence type="inferred from homology"/>
<dbReference type="STRING" id="209880.SAMN02910343_00668"/>
<dbReference type="InterPro" id="IPR035089">
    <property type="entry name" value="Phage_sheath_subtilisin"/>
</dbReference>
<dbReference type="GeneID" id="87755702"/>
<feature type="domain" description="Phage tail sheath protein-like beta-sandwich" evidence="3">
    <location>
        <begin position="99"/>
        <end position="189"/>
    </location>
</feature>
<dbReference type="Gene3D" id="3.30.360.90">
    <property type="match status" value="1"/>
</dbReference>
<accession>A0A1G5VIV8</accession>
<evidence type="ECO:0000313" key="7">
    <source>
        <dbReference type="Proteomes" id="UP000199689"/>
    </source>
</evidence>
<reference evidence="6 7" key="1">
    <citation type="submission" date="2016-10" db="EMBL/GenBank/DDBJ databases">
        <authorList>
            <person name="de Groot N.N."/>
        </authorList>
    </citation>
    <scope>NUCLEOTIDE SEQUENCE [LARGE SCALE GENOMIC DNA]</scope>
    <source>
        <strain evidence="6 7">DSM 15230</strain>
    </source>
</reference>